<dbReference type="RefSeq" id="WP_137735823.1">
    <property type="nucleotide sequence ID" value="NZ_BJCL01000025.1"/>
</dbReference>
<dbReference type="OrthoDB" id="8909281at2"/>
<dbReference type="EMBL" id="BJCL01000025">
    <property type="protein sequence ID" value="GCL66128.1"/>
    <property type="molecule type" value="Genomic_DNA"/>
</dbReference>
<dbReference type="AlphaFoldDB" id="A0A480B4X1"/>
<sequence length="158" mass="17142">MSEEKSPLYLFLDANPAMVPDIPGGHGDGWNDVVLEALKKLQALSVETGVGIKIRQIKEKFGGLRLYIQVDEEDSLEDLQVVQQTTGHVRLTPGASAGSVRERAYAIVREAEDAAAARCETCGASPGPLRNLGGYRCRMCDACLAKRGGEARDLRETR</sequence>
<name>A0A480B4X1_9BURK</name>
<reference evidence="2" key="1">
    <citation type="submission" date="2019-03" db="EMBL/GenBank/DDBJ databases">
        <title>Aquabacterium pictum sp.nov., the first bacteriochlorophyll a-containing freshwater bacterium in the genus Aquabacterium of the class Betaproteobacteria.</title>
        <authorList>
            <person name="Hirose S."/>
            <person name="Tank M."/>
            <person name="Hara E."/>
            <person name="Tamaki H."/>
            <person name="Takaichi S."/>
            <person name="Haruta S."/>
            <person name="Hanada S."/>
        </authorList>
    </citation>
    <scope>NUCLEOTIDE SEQUENCE [LARGE SCALE GENOMIC DNA]</scope>
    <source>
        <strain evidence="2">W35</strain>
    </source>
</reference>
<dbReference type="Proteomes" id="UP000301751">
    <property type="component" value="Unassembled WGS sequence"/>
</dbReference>
<protein>
    <submittedName>
        <fullName evidence="1">Uncharacterized protein</fullName>
    </submittedName>
</protein>
<keyword evidence="2" id="KW-1185">Reference proteome</keyword>
<proteinExistence type="predicted"/>
<evidence type="ECO:0000313" key="2">
    <source>
        <dbReference type="Proteomes" id="UP000301751"/>
    </source>
</evidence>
<evidence type="ECO:0000313" key="1">
    <source>
        <dbReference type="EMBL" id="GCL66128.1"/>
    </source>
</evidence>
<comment type="caution">
    <text evidence="1">The sequence shown here is derived from an EMBL/GenBank/DDBJ whole genome shotgun (WGS) entry which is preliminary data.</text>
</comment>
<gene>
    <name evidence="1" type="ORF">AQPW35_52090</name>
</gene>
<organism evidence="1 2">
    <name type="scientific">Pseudaquabacterium pictum</name>
    <dbReference type="NCBI Taxonomy" id="2315236"/>
    <lineage>
        <taxon>Bacteria</taxon>
        <taxon>Pseudomonadati</taxon>
        <taxon>Pseudomonadota</taxon>
        <taxon>Betaproteobacteria</taxon>
        <taxon>Burkholderiales</taxon>
        <taxon>Sphaerotilaceae</taxon>
        <taxon>Pseudaquabacterium</taxon>
    </lineage>
</organism>
<accession>A0A480B4X1</accession>